<keyword evidence="2" id="KW-1133">Transmembrane helix</keyword>
<dbReference type="Gene3D" id="1.10.630.10">
    <property type="entry name" value="Cytochrome P450"/>
    <property type="match status" value="1"/>
</dbReference>
<evidence type="ECO:0000256" key="2">
    <source>
        <dbReference type="SAM" id="Phobius"/>
    </source>
</evidence>
<dbReference type="InterPro" id="IPR001128">
    <property type="entry name" value="Cyt_P450"/>
</dbReference>
<dbReference type="GO" id="GO:0004497">
    <property type="term" value="F:monooxygenase activity"/>
    <property type="evidence" value="ECO:0007669"/>
    <property type="project" value="InterPro"/>
</dbReference>
<gene>
    <name evidence="3" type="ORF">NA56DRAFT_646852</name>
</gene>
<dbReference type="InterPro" id="IPR036396">
    <property type="entry name" value="Cyt_P450_sf"/>
</dbReference>
<keyword evidence="4" id="KW-1185">Reference proteome</keyword>
<dbReference type="SUPFAM" id="SSF48264">
    <property type="entry name" value="Cytochrome P450"/>
    <property type="match status" value="1"/>
</dbReference>
<organism evidence="3 4">
    <name type="scientific">Hyaloscypha hepaticicola</name>
    <dbReference type="NCBI Taxonomy" id="2082293"/>
    <lineage>
        <taxon>Eukaryota</taxon>
        <taxon>Fungi</taxon>
        <taxon>Dikarya</taxon>
        <taxon>Ascomycota</taxon>
        <taxon>Pezizomycotina</taxon>
        <taxon>Leotiomycetes</taxon>
        <taxon>Helotiales</taxon>
        <taxon>Hyaloscyphaceae</taxon>
        <taxon>Hyaloscypha</taxon>
    </lineage>
</organism>
<dbReference type="PANTHER" id="PTHR24305">
    <property type="entry name" value="CYTOCHROME P450"/>
    <property type="match status" value="1"/>
</dbReference>
<keyword evidence="1" id="KW-0479">Metal-binding</keyword>
<protein>
    <submittedName>
        <fullName evidence="3">Putative cytochrome P450</fullName>
    </submittedName>
</protein>
<dbReference type="Pfam" id="PF00067">
    <property type="entry name" value="p450"/>
    <property type="match status" value="1"/>
</dbReference>
<dbReference type="GO" id="GO:0020037">
    <property type="term" value="F:heme binding"/>
    <property type="evidence" value="ECO:0007669"/>
    <property type="project" value="InterPro"/>
</dbReference>
<dbReference type="PANTHER" id="PTHR24305:SF164">
    <property type="entry name" value="P450, PUTATIVE (EUROFUNG)-RELATED"/>
    <property type="match status" value="1"/>
</dbReference>
<dbReference type="GO" id="GO:0005506">
    <property type="term" value="F:iron ion binding"/>
    <property type="evidence" value="ECO:0007669"/>
    <property type="project" value="InterPro"/>
</dbReference>
<feature type="binding site" description="axial binding residue" evidence="1">
    <location>
        <position position="473"/>
    </location>
    <ligand>
        <name>heme</name>
        <dbReference type="ChEBI" id="CHEBI:30413"/>
    </ligand>
    <ligandPart>
        <name>Fe</name>
        <dbReference type="ChEBI" id="CHEBI:18248"/>
    </ligandPart>
</feature>
<evidence type="ECO:0000313" key="3">
    <source>
        <dbReference type="EMBL" id="PMD19975.1"/>
    </source>
</evidence>
<dbReference type="GO" id="GO:0016705">
    <property type="term" value="F:oxidoreductase activity, acting on paired donors, with incorporation or reduction of molecular oxygen"/>
    <property type="evidence" value="ECO:0007669"/>
    <property type="project" value="InterPro"/>
</dbReference>
<keyword evidence="1" id="KW-0349">Heme</keyword>
<accession>A0A2J6Q109</accession>
<dbReference type="AlphaFoldDB" id="A0A2J6Q109"/>
<reference evidence="3 4" key="1">
    <citation type="submission" date="2016-05" db="EMBL/GenBank/DDBJ databases">
        <title>A degradative enzymes factory behind the ericoid mycorrhizal symbiosis.</title>
        <authorList>
            <consortium name="DOE Joint Genome Institute"/>
            <person name="Martino E."/>
            <person name="Morin E."/>
            <person name="Grelet G."/>
            <person name="Kuo A."/>
            <person name="Kohler A."/>
            <person name="Daghino S."/>
            <person name="Barry K."/>
            <person name="Choi C."/>
            <person name="Cichocki N."/>
            <person name="Clum A."/>
            <person name="Copeland A."/>
            <person name="Hainaut M."/>
            <person name="Haridas S."/>
            <person name="Labutti K."/>
            <person name="Lindquist E."/>
            <person name="Lipzen A."/>
            <person name="Khouja H.-R."/>
            <person name="Murat C."/>
            <person name="Ohm R."/>
            <person name="Olson A."/>
            <person name="Spatafora J."/>
            <person name="Veneault-Fourrey C."/>
            <person name="Henrissat B."/>
            <person name="Grigoriev I."/>
            <person name="Martin F."/>
            <person name="Perotto S."/>
        </authorList>
    </citation>
    <scope>NUCLEOTIDE SEQUENCE [LARGE SCALE GENOMIC DNA]</scope>
    <source>
        <strain evidence="3 4">UAMH 7357</strain>
    </source>
</reference>
<dbReference type="PRINTS" id="PR00385">
    <property type="entry name" value="P450"/>
</dbReference>
<evidence type="ECO:0000313" key="4">
    <source>
        <dbReference type="Proteomes" id="UP000235672"/>
    </source>
</evidence>
<proteinExistence type="predicted"/>
<feature type="transmembrane region" description="Helical" evidence="2">
    <location>
        <begin position="12"/>
        <end position="31"/>
    </location>
</feature>
<name>A0A2J6Q109_9HELO</name>
<evidence type="ECO:0000256" key="1">
    <source>
        <dbReference type="PIRSR" id="PIRSR602401-1"/>
    </source>
</evidence>
<dbReference type="PRINTS" id="PR00463">
    <property type="entry name" value="EP450I"/>
</dbReference>
<dbReference type="Proteomes" id="UP000235672">
    <property type="component" value="Unassembled WGS sequence"/>
</dbReference>
<dbReference type="InterPro" id="IPR050121">
    <property type="entry name" value="Cytochrome_P450_monoxygenase"/>
</dbReference>
<dbReference type="EMBL" id="KZ613487">
    <property type="protein sequence ID" value="PMD19975.1"/>
    <property type="molecule type" value="Genomic_DNA"/>
</dbReference>
<keyword evidence="2" id="KW-0472">Membrane</keyword>
<comment type="cofactor">
    <cofactor evidence="1">
        <name>heme</name>
        <dbReference type="ChEBI" id="CHEBI:30413"/>
    </cofactor>
</comment>
<dbReference type="STRING" id="1745343.A0A2J6Q109"/>
<keyword evidence="1" id="KW-0408">Iron</keyword>
<dbReference type="OrthoDB" id="1470350at2759"/>
<keyword evidence="2" id="KW-0812">Transmembrane</keyword>
<dbReference type="InterPro" id="IPR002401">
    <property type="entry name" value="Cyt_P450_E_grp-I"/>
</dbReference>
<sequence length="477" mass="53985">MLDILISDITFLNTVTLILFPLLLFISYHSLQNLLILNHIPSPPLYALTKWRLAFSDYSGTRTRTIHALHTKYSPIIRIGPREISFSRLSALRTIYGAGSGFERTSFYRMFDVYGTQNLFTFASVAAHSQRKKLLTYPYSKSVILKEGAARAVEMKVWEFMRLLEREPEVGREIFRSLHYYALDSITEFLYGEFGRTKALGEKGDSDRDRRMISDILDPKRRKLAWFACHLPRYTGFLMSRTGITEKVVEALGLLPQTKPTVYTGIRKHALEAWGAFKAAPKVEKEDKGATNIIGRLWESHMSNKKRVEGGLSDLEIASEAADHLLAGVDTTSDTLMFLIWALSLPENSEYQEKLIEEVNAKLLASDLDSRGIPTAEATGKLEYLDAVLKETLRLYAPLPASEPRCLPTDCVIDGVRVPAGTVVSMSPYTLHRNPDVFLDPLLFNPERWLGDLEDVAEMKKWFWAFSSGGRMCIGIQ</sequence>